<dbReference type="Proteomes" id="UP000249619">
    <property type="component" value="Unassembled WGS sequence"/>
</dbReference>
<reference evidence="3" key="1">
    <citation type="submission" date="2018-05" db="EMBL/GenBank/DDBJ databases">
        <title>Draft genome sequence of Stemphylium lycopersici strain CIDEFI 213.</title>
        <authorList>
            <person name="Medina R."/>
            <person name="Franco M.E.E."/>
            <person name="Lucentini C.G."/>
            <person name="Saparrat M.C.N."/>
            <person name="Balatti P.A."/>
        </authorList>
    </citation>
    <scope>NUCLEOTIDE SEQUENCE [LARGE SCALE GENOMIC DNA]</scope>
    <source>
        <strain evidence="3">CIDEFI 213</strain>
    </source>
</reference>
<proteinExistence type="predicted"/>
<protein>
    <submittedName>
        <fullName evidence="2">Secreted protein nis1</fullName>
    </submittedName>
</protein>
<keyword evidence="3" id="KW-1185">Reference proteome</keyword>
<keyword evidence="1" id="KW-0732">Signal</keyword>
<dbReference type="AlphaFoldDB" id="A0A364N282"/>
<feature type="signal peptide" evidence="1">
    <location>
        <begin position="1"/>
        <end position="19"/>
    </location>
</feature>
<feature type="chain" id="PRO_5016975260" evidence="1">
    <location>
        <begin position="20"/>
        <end position="157"/>
    </location>
</feature>
<evidence type="ECO:0000256" key="1">
    <source>
        <dbReference type="SAM" id="SignalP"/>
    </source>
</evidence>
<evidence type="ECO:0000313" key="2">
    <source>
        <dbReference type="EMBL" id="RAR09898.1"/>
    </source>
</evidence>
<comment type="caution">
    <text evidence="2">The sequence shown here is derived from an EMBL/GenBank/DDBJ whole genome shotgun (WGS) entry which is preliminary data.</text>
</comment>
<dbReference type="EMBL" id="QGDH01000071">
    <property type="protein sequence ID" value="RAR09898.1"/>
    <property type="molecule type" value="Genomic_DNA"/>
</dbReference>
<dbReference type="Pfam" id="PF19271">
    <property type="entry name" value="Nis1"/>
    <property type="match status" value="1"/>
</dbReference>
<organism evidence="2 3">
    <name type="scientific">Stemphylium lycopersici</name>
    <name type="common">Tomato gray leaf spot disease fungus</name>
    <name type="synonym">Thyrospora lycopersici</name>
    <dbReference type="NCBI Taxonomy" id="183478"/>
    <lineage>
        <taxon>Eukaryota</taxon>
        <taxon>Fungi</taxon>
        <taxon>Dikarya</taxon>
        <taxon>Ascomycota</taxon>
        <taxon>Pezizomycotina</taxon>
        <taxon>Dothideomycetes</taxon>
        <taxon>Pleosporomycetidae</taxon>
        <taxon>Pleosporales</taxon>
        <taxon>Pleosporineae</taxon>
        <taxon>Pleosporaceae</taxon>
        <taxon>Stemphylium</taxon>
    </lineage>
</organism>
<dbReference type="OrthoDB" id="3913322at2759"/>
<accession>A0A364N282</accession>
<name>A0A364N282_STELY</name>
<gene>
    <name evidence="2" type="ORF">DDE83_005297</name>
</gene>
<sequence>MRFSTLTTTALASASLASARLVGISAPTTLAPNTTFDLTLISEGYIQTVADIAVAWGFQLAPGYTGALGSFPGSAYLGPEKSNQGQENVTITATVPPGLDSESWRGKDVVLTAGIYSLYGASGGPVVGGFNVTVRIGNVTSNQTVSSDGWAFNNNGV</sequence>
<dbReference type="InterPro" id="IPR045469">
    <property type="entry name" value="Nis1"/>
</dbReference>
<evidence type="ECO:0000313" key="3">
    <source>
        <dbReference type="Proteomes" id="UP000249619"/>
    </source>
</evidence>